<dbReference type="InterPro" id="IPR013324">
    <property type="entry name" value="RNA_pol_sigma_r3/r4-like"/>
</dbReference>
<reference evidence="7 8" key="1">
    <citation type="submission" date="2018-04" db="EMBL/GenBank/DDBJ databases">
        <title>Pedobacter chongqingensis sp. nov., isolated from a rottenly hemp rope.</title>
        <authorList>
            <person name="Cai Y."/>
        </authorList>
    </citation>
    <scope>NUCLEOTIDE SEQUENCE [LARGE SCALE GENOMIC DNA]</scope>
    <source>
        <strain evidence="7 8">FJ4-8</strain>
    </source>
</reference>
<dbReference type="InterPro" id="IPR039425">
    <property type="entry name" value="RNA_pol_sigma-70-like"/>
</dbReference>
<comment type="caution">
    <text evidence="7">The sequence shown here is derived from an EMBL/GenBank/DDBJ whole genome shotgun (WGS) entry which is preliminary data.</text>
</comment>
<feature type="domain" description="RNA polymerase sigma factor 70 region 4 type 2" evidence="6">
    <location>
        <begin position="127"/>
        <end position="171"/>
    </location>
</feature>
<dbReference type="Gene3D" id="1.10.10.10">
    <property type="entry name" value="Winged helix-like DNA-binding domain superfamily/Winged helix DNA-binding domain"/>
    <property type="match status" value="1"/>
</dbReference>
<dbReference type="InterPro" id="IPR013325">
    <property type="entry name" value="RNA_pol_sigma_r2"/>
</dbReference>
<feature type="domain" description="RNA polymerase sigma-70 region 2" evidence="5">
    <location>
        <begin position="28"/>
        <end position="94"/>
    </location>
</feature>
<dbReference type="OrthoDB" id="1097528at2"/>
<dbReference type="GO" id="GO:0016987">
    <property type="term" value="F:sigma factor activity"/>
    <property type="evidence" value="ECO:0007669"/>
    <property type="project" value="UniProtKB-KW"/>
</dbReference>
<sequence length="196" mass="23000">MANYADLTESSLLNLIREDDHEAFSQIYKLYWKRLLMIAWNHSKDEAVAKDIVHEVFLSLWERRACLEIRDLGAFLATSIKFAVFKYYQQESRRAELARQNYQVSDVSDDEEKLDALFLREFINGIVEEMPERCRLVFRYSRNEGMKNAEIAEKISITEKGVQANLTRALKIIRHELKNAGLLGISLYLILRTLFF</sequence>
<evidence type="ECO:0000313" key="7">
    <source>
        <dbReference type="EMBL" id="PWG82470.1"/>
    </source>
</evidence>
<dbReference type="PANTHER" id="PTHR43133">
    <property type="entry name" value="RNA POLYMERASE ECF-TYPE SIGMA FACTO"/>
    <property type="match status" value="1"/>
</dbReference>
<dbReference type="NCBIfam" id="TIGR02985">
    <property type="entry name" value="Sig70_bacteroi1"/>
    <property type="match status" value="1"/>
</dbReference>
<dbReference type="Pfam" id="PF04542">
    <property type="entry name" value="Sigma70_r2"/>
    <property type="match status" value="1"/>
</dbReference>
<evidence type="ECO:0000256" key="3">
    <source>
        <dbReference type="ARBA" id="ARBA00023082"/>
    </source>
</evidence>
<dbReference type="PANTHER" id="PTHR43133:SF46">
    <property type="entry name" value="RNA POLYMERASE SIGMA-70 FACTOR ECF SUBFAMILY"/>
    <property type="match status" value="1"/>
</dbReference>
<dbReference type="GO" id="GO:0003677">
    <property type="term" value="F:DNA binding"/>
    <property type="evidence" value="ECO:0007669"/>
    <property type="project" value="InterPro"/>
</dbReference>
<protein>
    <submittedName>
        <fullName evidence="7">RNA polymerase subunit sigma-70</fullName>
    </submittedName>
</protein>
<dbReference type="AlphaFoldDB" id="A0A2U2PM47"/>
<keyword evidence="8" id="KW-1185">Reference proteome</keyword>
<keyword evidence="2" id="KW-0805">Transcription regulation</keyword>
<evidence type="ECO:0000313" key="8">
    <source>
        <dbReference type="Proteomes" id="UP000245647"/>
    </source>
</evidence>
<evidence type="ECO:0000256" key="2">
    <source>
        <dbReference type="ARBA" id="ARBA00023015"/>
    </source>
</evidence>
<accession>A0A2U2PM47</accession>
<dbReference type="InterPro" id="IPR013249">
    <property type="entry name" value="RNA_pol_sigma70_r4_t2"/>
</dbReference>
<name>A0A2U2PM47_9SPHI</name>
<organism evidence="7 8">
    <name type="scientific">Pararcticibacter amylolyticus</name>
    <dbReference type="NCBI Taxonomy" id="2173175"/>
    <lineage>
        <taxon>Bacteria</taxon>
        <taxon>Pseudomonadati</taxon>
        <taxon>Bacteroidota</taxon>
        <taxon>Sphingobacteriia</taxon>
        <taxon>Sphingobacteriales</taxon>
        <taxon>Sphingobacteriaceae</taxon>
        <taxon>Pararcticibacter</taxon>
    </lineage>
</organism>
<dbReference type="SUPFAM" id="SSF88659">
    <property type="entry name" value="Sigma3 and sigma4 domains of RNA polymerase sigma factors"/>
    <property type="match status" value="1"/>
</dbReference>
<dbReference type="GO" id="GO:0006352">
    <property type="term" value="P:DNA-templated transcription initiation"/>
    <property type="evidence" value="ECO:0007669"/>
    <property type="project" value="InterPro"/>
</dbReference>
<dbReference type="EMBL" id="QEAS01000001">
    <property type="protein sequence ID" value="PWG82470.1"/>
    <property type="molecule type" value="Genomic_DNA"/>
</dbReference>
<evidence type="ECO:0000256" key="1">
    <source>
        <dbReference type="ARBA" id="ARBA00010641"/>
    </source>
</evidence>
<dbReference type="InterPro" id="IPR036388">
    <property type="entry name" value="WH-like_DNA-bd_sf"/>
</dbReference>
<evidence type="ECO:0000259" key="5">
    <source>
        <dbReference type="Pfam" id="PF04542"/>
    </source>
</evidence>
<dbReference type="Pfam" id="PF08281">
    <property type="entry name" value="Sigma70_r4_2"/>
    <property type="match status" value="1"/>
</dbReference>
<dbReference type="InterPro" id="IPR014327">
    <property type="entry name" value="RNA_pol_sigma70_bacteroid"/>
</dbReference>
<dbReference type="Proteomes" id="UP000245647">
    <property type="component" value="Unassembled WGS sequence"/>
</dbReference>
<keyword evidence="3" id="KW-0731">Sigma factor</keyword>
<proteinExistence type="inferred from homology"/>
<dbReference type="Gene3D" id="1.10.1740.10">
    <property type="match status" value="1"/>
</dbReference>
<dbReference type="InterPro" id="IPR007627">
    <property type="entry name" value="RNA_pol_sigma70_r2"/>
</dbReference>
<gene>
    <name evidence="7" type="ORF">DDR33_00975</name>
</gene>
<evidence type="ECO:0000256" key="4">
    <source>
        <dbReference type="ARBA" id="ARBA00023163"/>
    </source>
</evidence>
<dbReference type="RefSeq" id="WP_109413889.1">
    <property type="nucleotide sequence ID" value="NZ_QEAS01000001.1"/>
</dbReference>
<comment type="similarity">
    <text evidence="1">Belongs to the sigma-70 factor family. ECF subfamily.</text>
</comment>
<dbReference type="InterPro" id="IPR014284">
    <property type="entry name" value="RNA_pol_sigma-70_dom"/>
</dbReference>
<keyword evidence="4" id="KW-0804">Transcription</keyword>
<dbReference type="NCBIfam" id="TIGR02937">
    <property type="entry name" value="sigma70-ECF"/>
    <property type="match status" value="1"/>
</dbReference>
<dbReference type="SUPFAM" id="SSF88946">
    <property type="entry name" value="Sigma2 domain of RNA polymerase sigma factors"/>
    <property type="match status" value="1"/>
</dbReference>
<evidence type="ECO:0000259" key="6">
    <source>
        <dbReference type="Pfam" id="PF08281"/>
    </source>
</evidence>